<reference evidence="15" key="1">
    <citation type="submission" date="2021-07" db="EMBL/GenBank/DDBJ databases">
        <title>Draft genome of Mortierella alpina, strain LL118, isolated from an aspen leaf litter sample.</title>
        <authorList>
            <person name="Yang S."/>
            <person name="Vinatzer B.A."/>
        </authorList>
    </citation>
    <scope>NUCLEOTIDE SEQUENCE</scope>
    <source>
        <strain evidence="15">LL118</strain>
    </source>
</reference>
<dbReference type="GO" id="GO:0004767">
    <property type="term" value="F:sphingomyelin phosphodiesterase activity"/>
    <property type="evidence" value="ECO:0007669"/>
    <property type="project" value="InterPro"/>
</dbReference>
<feature type="region of interest" description="Disordered" evidence="13">
    <location>
        <begin position="341"/>
        <end position="404"/>
    </location>
</feature>
<dbReference type="InterPro" id="IPR036691">
    <property type="entry name" value="Endo/exonu/phosph_ase_sf"/>
</dbReference>
<keyword evidence="5" id="KW-0812">Transmembrane</keyword>
<evidence type="ECO:0000313" key="15">
    <source>
        <dbReference type="EMBL" id="KAG9323984.1"/>
    </source>
</evidence>
<keyword evidence="8" id="KW-0460">Magnesium</keyword>
<dbReference type="EMBL" id="JAIFTL010000081">
    <property type="protein sequence ID" value="KAG9323984.1"/>
    <property type="molecule type" value="Genomic_DNA"/>
</dbReference>
<evidence type="ECO:0000256" key="11">
    <source>
        <dbReference type="ARBA" id="ARBA00023098"/>
    </source>
</evidence>
<comment type="similarity">
    <text evidence="4">Belongs to the neutral sphingomyelinase family.</text>
</comment>
<dbReference type="PANTHER" id="PTHR16320">
    <property type="entry name" value="SPHINGOMYELINASE FAMILY MEMBER"/>
    <property type="match status" value="1"/>
</dbReference>
<keyword evidence="10" id="KW-1133">Transmembrane helix</keyword>
<evidence type="ECO:0000256" key="13">
    <source>
        <dbReference type="SAM" id="MobiDB-lite"/>
    </source>
</evidence>
<comment type="subcellular location">
    <subcellularLocation>
        <location evidence="1">Membrane</location>
        <topology evidence="1">Multi-pass membrane protein</topology>
    </subcellularLocation>
</comment>
<evidence type="ECO:0000256" key="1">
    <source>
        <dbReference type="ARBA" id="ARBA00004141"/>
    </source>
</evidence>
<name>A0A9P8A7W4_MORAP</name>
<comment type="caution">
    <text evidence="15">The sequence shown here is derived from an EMBL/GenBank/DDBJ whole genome shotgun (WGS) entry which is preliminary data.</text>
</comment>
<feature type="compositionally biased region" description="Low complexity" evidence="13">
    <location>
        <begin position="364"/>
        <end position="396"/>
    </location>
</feature>
<evidence type="ECO:0000256" key="4">
    <source>
        <dbReference type="ARBA" id="ARBA00006335"/>
    </source>
</evidence>
<evidence type="ECO:0000256" key="7">
    <source>
        <dbReference type="ARBA" id="ARBA00022801"/>
    </source>
</evidence>
<evidence type="ECO:0000256" key="3">
    <source>
        <dbReference type="ARBA" id="ARBA00004991"/>
    </source>
</evidence>
<evidence type="ECO:0000256" key="12">
    <source>
        <dbReference type="ARBA" id="ARBA00023136"/>
    </source>
</evidence>
<dbReference type="InterPro" id="IPR038772">
    <property type="entry name" value="Sph/SMPD2-like"/>
</dbReference>
<feature type="domain" description="Endonuclease/exonuclease/phosphatase" evidence="14">
    <location>
        <begin position="12"/>
        <end position="227"/>
    </location>
</feature>
<comment type="pathway">
    <text evidence="2">Lipid metabolism; sphingolipid metabolism.</text>
</comment>
<evidence type="ECO:0000256" key="10">
    <source>
        <dbReference type="ARBA" id="ARBA00022989"/>
    </source>
</evidence>
<evidence type="ECO:0000256" key="8">
    <source>
        <dbReference type="ARBA" id="ARBA00022842"/>
    </source>
</evidence>
<evidence type="ECO:0000259" key="14">
    <source>
        <dbReference type="Pfam" id="PF03372"/>
    </source>
</evidence>
<keyword evidence="12" id="KW-0472">Membrane</keyword>
<accession>A0A9P8A7W4</accession>
<comment type="pathway">
    <text evidence="3">Sphingolipid metabolism.</text>
</comment>
<keyword evidence="11" id="KW-0443">Lipid metabolism</keyword>
<dbReference type="Proteomes" id="UP000717515">
    <property type="component" value="Unassembled WGS sequence"/>
</dbReference>
<protein>
    <recommendedName>
        <fullName evidence="14">Endonuclease/exonuclease/phosphatase domain-containing protein</fullName>
    </recommendedName>
</protein>
<dbReference type="SUPFAM" id="SSF56219">
    <property type="entry name" value="DNase I-like"/>
    <property type="match status" value="1"/>
</dbReference>
<evidence type="ECO:0000256" key="2">
    <source>
        <dbReference type="ARBA" id="ARBA00004760"/>
    </source>
</evidence>
<dbReference type="AlphaFoldDB" id="A0A9P8A7W4"/>
<keyword evidence="6" id="KW-0479">Metal-binding</keyword>
<organism evidence="15 16">
    <name type="scientific">Mortierella alpina</name>
    <name type="common">Oleaginous fungus</name>
    <name type="synonym">Mortierella renispora</name>
    <dbReference type="NCBI Taxonomy" id="64518"/>
    <lineage>
        <taxon>Eukaryota</taxon>
        <taxon>Fungi</taxon>
        <taxon>Fungi incertae sedis</taxon>
        <taxon>Mucoromycota</taxon>
        <taxon>Mortierellomycotina</taxon>
        <taxon>Mortierellomycetes</taxon>
        <taxon>Mortierellales</taxon>
        <taxon>Mortierellaceae</taxon>
        <taxon>Mortierella</taxon>
    </lineage>
</organism>
<dbReference type="Gene3D" id="3.60.10.10">
    <property type="entry name" value="Endonuclease/exonuclease/phosphatase"/>
    <property type="match status" value="1"/>
</dbReference>
<evidence type="ECO:0000256" key="9">
    <source>
        <dbReference type="ARBA" id="ARBA00022919"/>
    </source>
</evidence>
<dbReference type="GO" id="GO:0016020">
    <property type="term" value="C:membrane"/>
    <property type="evidence" value="ECO:0007669"/>
    <property type="project" value="UniProtKB-SubCell"/>
</dbReference>
<evidence type="ECO:0000256" key="5">
    <source>
        <dbReference type="ARBA" id="ARBA00022692"/>
    </source>
</evidence>
<dbReference type="PANTHER" id="PTHR16320:SF24">
    <property type="entry name" value="PHOSPHODIESTERASE, PUTATIVE-RELATED"/>
    <property type="match status" value="1"/>
</dbReference>
<dbReference type="InterPro" id="IPR005135">
    <property type="entry name" value="Endo/exonuclease/phosphatase"/>
</dbReference>
<dbReference type="Pfam" id="PF03372">
    <property type="entry name" value="Exo_endo_phos"/>
    <property type="match status" value="1"/>
</dbReference>
<keyword evidence="7" id="KW-0378">Hydrolase</keyword>
<sequence length="404" mass="44272">MDEQTCTQISVLTLNCWGLYSRHKKHRIRAIGAHLLDPSTHGYDIVGLQEVWAHADFVVLQDLTKDVFPYAKHWTSGLFGSGLVMLSRHPILSTSLRRFALNGDPMAIHRGDWWDGKGCASVVLAHPTVGEIEVFNTHLHATYHEAGTQDPYLGCRLVQAWEMAALFRTASALGRHVIALGDLNSAPNTLVIKLLTQFAGLTDSWDSLHPVPLLDSSPLTGLGPEQSQSLLGITCDTPLNSWTSDSHWKNALTGDPSLAPCPVINMQNQQHLQQQQLDWHQTLPTEERLVQIKRLSDALKSLSPSVADRKLLELAETFENVTFQRSPNKVDRVLEGNLQEAAADPHSDIGTAVADSRGSSIVGSPQSQVPSPQSQVPSPQSQVPSPQSQVPSPQQQHHGAIHLV</sequence>
<evidence type="ECO:0000256" key="6">
    <source>
        <dbReference type="ARBA" id="ARBA00022723"/>
    </source>
</evidence>
<keyword evidence="9" id="KW-0746">Sphingolipid metabolism</keyword>
<dbReference type="GO" id="GO:0046872">
    <property type="term" value="F:metal ion binding"/>
    <property type="evidence" value="ECO:0007669"/>
    <property type="project" value="UniProtKB-KW"/>
</dbReference>
<gene>
    <name evidence="15" type="ORF">KVV02_007306</name>
</gene>
<proteinExistence type="inferred from homology"/>
<dbReference type="GO" id="GO:0006665">
    <property type="term" value="P:sphingolipid metabolic process"/>
    <property type="evidence" value="ECO:0007669"/>
    <property type="project" value="UniProtKB-KW"/>
</dbReference>
<evidence type="ECO:0000313" key="16">
    <source>
        <dbReference type="Proteomes" id="UP000717515"/>
    </source>
</evidence>